<evidence type="ECO:0000259" key="1">
    <source>
        <dbReference type="Pfam" id="PF04127"/>
    </source>
</evidence>
<feature type="domain" description="DNA/pantothenate metabolism flavoprotein C-terminal" evidence="1">
    <location>
        <begin position="2"/>
        <end position="209"/>
    </location>
</feature>
<evidence type="ECO:0000313" key="3">
    <source>
        <dbReference type="Proteomes" id="UP001250698"/>
    </source>
</evidence>
<organism evidence="2 3">
    <name type="scientific">Hymenobacter endophyticus</name>
    <dbReference type="NCBI Taxonomy" id="3076335"/>
    <lineage>
        <taxon>Bacteria</taxon>
        <taxon>Pseudomonadati</taxon>
        <taxon>Bacteroidota</taxon>
        <taxon>Cytophagia</taxon>
        <taxon>Cytophagales</taxon>
        <taxon>Hymenobacteraceae</taxon>
        <taxon>Hymenobacter</taxon>
    </lineage>
</organism>
<dbReference type="InterPro" id="IPR007085">
    <property type="entry name" value="DNA/pantothenate-metab_flavo_C"/>
</dbReference>
<reference evidence="2 3" key="1">
    <citation type="submission" date="2023-10" db="EMBL/GenBank/DDBJ databases">
        <title>Hymenobacter endophyticus sp. nov., an isolate from the leaf tissues of wheat.</title>
        <authorList>
            <person name="Dai Y."/>
        </authorList>
    </citation>
    <scope>NUCLEOTIDE SEQUENCE [LARGE SCALE GENOMIC DNA]</scope>
    <source>
        <strain evidence="2 3">ZK17L-C2</strain>
    </source>
</reference>
<comment type="caution">
    <text evidence="2">The sequence shown here is derived from an EMBL/GenBank/DDBJ whole genome shotgun (WGS) entry which is preliminary data.</text>
</comment>
<dbReference type="Proteomes" id="UP001250698">
    <property type="component" value="Unassembled WGS sequence"/>
</dbReference>
<sequence>MRVLITAGPTYEPLDPVRFIGNHSTGKMGYALAETFAAEGAEVLLISGPTNLPDPSNARIQTVRVQTAQEMYEAAVVEAAAADVWVFAAAVADYRPAQVAEQKIKKAGETLTLELVKNVDIAAELGKTKRPEQFSVGFALETENEHAHALGKLQRKNFDMVVLNSLRDAGAGFRHDTNKVTLLDADGRITTFELKAKTDVARDIVRSVLARRLPQPHA</sequence>
<dbReference type="EMBL" id="JAWDJT010000010">
    <property type="protein sequence ID" value="MDU0371682.1"/>
    <property type="molecule type" value="Genomic_DNA"/>
</dbReference>
<evidence type="ECO:0000313" key="2">
    <source>
        <dbReference type="EMBL" id="MDU0371682.1"/>
    </source>
</evidence>
<keyword evidence="3" id="KW-1185">Reference proteome</keyword>
<dbReference type="RefSeq" id="WP_315999142.1">
    <property type="nucleotide sequence ID" value="NZ_JAWDJT010000010.1"/>
</dbReference>
<accession>A0ABU3TK25</accession>
<proteinExistence type="predicted"/>
<protein>
    <submittedName>
        <fullName evidence="2">Phosphopantothenoylcysteine decarboxylase</fullName>
    </submittedName>
</protein>
<name>A0ABU3TK25_9BACT</name>
<dbReference type="Gene3D" id="3.40.50.10300">
    <property type="entry name" value="CoaB-like"/>
    <property type="match status" value="1"/>
</dbReference>
<dbReference type="InterPro" id="IPR035929">
    <property type="entry name" value="CoaB-like_sf"/>
</dbReference>
<gene>
    <name evidence="2" type="ORF">ROI90_14850</name>
</gene>
<dbReference type="Pfam" id="PF04127">
    <property type="entry name" value="DFP"/>
    <property type="match status" value="1"/>
</dbReference>
<dbReference type="SUPFAM" id="SSF102645">
    <property type="entry name" value="CoaB-like"/>
    <property type="match status" value="1"/>
</dbReference>